<protein>
    <recommendedName>
        <fullName evidence="3">Bacteriocin</fullName>
    </recommendedName>
</protein>
<accession>A0ABX5IGI9</accession>
<name>A0ABX5IGI9_9STAP</name>
<evidence type="ECO:0000313" key="1">
    <source>
        <dbReference type="EMBL" id="PTH18525.1"/>
    </source>
</evidence>
<evidence type="ECO:0008006" key="3">
    <source>
        <dbReference type="Google" id="ProtNLM"/>
    </source>
</evidence>
<dbReference type="RefSeq" id="WP_107392699.1">
    <property type="nucleotide sequence ID" value="NZ_JAHCOE010000004.1"/>
</dbReference>
<keyword evidence="2" id="KW-1185">Reference proteome</keyword>
<comment type="caution">
    <text evidence="1">The sequence shown here is derived from an EMBL/GenBank/DDBJ whole genome shotgun (WGS) entry which is preliminary data.</text>
</comment>
<dbReference type="EMBL" id="PZDI01000015">
    <property type="protein sequence ID" value="PTH18525.1"/>
    <property type="molecule type" value="Genomic_DNA"/>
</dbReference>
<evidence type="ECO:0000313" key="2">
    <source>
        <dbReference type="Proteomes" id="UP000242694"/>
    </source>
</evidence>
<gene>
    <name evidence="1" type="ORF">BU607_04650</name>
</gene>
<organism evidence="1 2">
    <name type="scientific">Staphylococcus auricularis</name>
    <dbReference type="NCBI Taxonomy" id="29379"/>
    <lineage>
        <taxon>Bacteria</taxon>
        <taxon>Bacillati</taxon>
        <taxon>Bacillota</taxon>
        <taxon>Bacilli</taxon>
        <taxon>Bacillales</taxon>
        <taxon>Staphylococcaceae</taxon>
        <taxon>Staphylococcus</taxon>
    </lineage>
</organism>
<reference evidence="1 2" key="1">
    <citation type="journal article" date="2016" name="Front. Microbiol.">
        <title>Comprehensive Phylogenetic Analysis of Bovine Non-aureus Staphylococci Species Based on Whole-Genome Sequencing.</title>
        <authorList>
            <person name="Naushad S."/>
            <person name="Barkema H.W."/>
            <person name="Luby C."/>
            <person name="Condas L.A."/>
            <person name="Nobrega D.B."/>
            <person name="Carson D.A."/>
            <person name="De Buck J."/>
        </authorList>
    </citation>
    <scope>NUCLEOTIDE SEQUENCE [LARGE SCALE GENOMIC DNA]</scope>
    <source>
        <strain evidence="1 2">SNUC 993</strain>
    </source>
</reference>
<sequence length="64" mass="6912">MDGKHPVQNVLGNKGVKMMKKLSVKEIKQVNGGDFFKDLGNIAGQTIGIPKRAIKKGVDYVTGN</sequence>
<proteinExistence type="predicted"/>
<dbReference type="Proteomes" id="UP000242694">
    <property type="component" value="Unassembled WGS sequence"/>
</dbReference>